<dbReference type="GO" id="GO:0006509">
    <property type="term" value="P:membrane protein ectodomain proteolysis"/>
    <property type="evidence" value="ECO:0007669"/>
    <property type="project" value="TreeGrafter"/>
</dbReference>
<dbReference type="PROSITE" id="PS50215">
    <property type="entry name" value="ADAM_MEPRO"/>
    <property type="match status" value="1"/>
</dbReference>
<keyword evidence="1" id="KW-0812">Transmembrane</keyword>
<evidence type="ECO:0000259" key="2">
    <source>
        <dbReference type="PROSITE" id="PS50215"/>
    </source>
</evidence>
<reference evidence="3" key="1">
    <citation type="submission" date="2015-10" db="EMBL/GenBank/DDBJ databases">
        <authorList>
            <person name="Gilbert D.G."/>
        </authorList>
    </citation>
    <scope>NUCLEOTIDE SEQUENCE</scope>
</reference>
<protein>
    <submittedName>
        <fullName evidence="3">Putative alpha-amylase</fullName>
    </submittedName>
</protein>
<name>A0A160VIS7_9ZZZZ</name>
<dbReference type="InterPro" id="IPR025965">
    <property type="entry name" value="FlgD/Vpr_Ig-like"/>
</dbReference>
<gene>
    <name evidence="3" type="ORF">MGWOODY_Mmi2106</name>
</gene>
<feature type="domain" description="Peptidase M12B" evidence="2">
    <location>
        <begin position="223"/>
        <end position="421"/>
    </location>
</feature>
<proteinExistence type="predicted"/>
<keyword evidence="1" id="KW-0472">Membrane</keyword>
<dbReference type="Gene3D" id="3.40.390.10">
    <property type="entry name" value="Collagenase (Catalytic Domain)"/>
    <property type="match status" value="1"/>
</dbReference>
<dbReference type="SUPFAM" id="SSF55486">
    <property type="entry name" value="Metalloproteases ('zincins'), catalytic domain"/>
    <property type="match status" value="1"/>
</dbReference>
<sequence>MSQKSDSISRHLPAAFASLVGRFWLVTFTQFSWATDIELFFYPVVSAENEIHESLNTVNVEAGTYELNDGVPALDPGHNRIRLNFAPNFTFDLQIESYSLLADNFRFRLATDQGVIDGPEMLARTYRGRSTDDPESQVRLTIGPNYFSGFIKTGSNEQFFIESVAPANKTAESETRVRIFNISSLNKSGIQLVNDIGLAENWYLNFPGIGLSSGATYTADIIYEAEIALVADYYAFTKTNSTEQLAYELLNILNITDAYYNQLNITYRLVELFIFTFPEAEPWPDSNDAGELLDAFDSWVGDGGLLNWHDLATFWSGRSIGYSYGWLNSIGTFRRHHLVEFWNMGYTRWLGNFQAHEAGHNWGATHMEDDPRWIMSSHIYDGVINWHSATVAAFPEFINTALDYLDPADSVSAPAFLFYQPQIINDDNQDGGVDPGENFELQLPVVNIGDDTSNSVVVYLNLTGSNSLFLTVHEANDTVGLLDPMVITYANHNLSVAADIPMSSQIGLEYLISDGTVSATASYQLEIGQIPEYGYLVAGVIDNGNSNGKFDPGENILLLIDIENQGMVNGQNINVVVQPQGANAIYIQNVDSPQIIGSLEADASTQQEITFEISEDFPASEEVELMITVSDSFSVNQRLRSFVVGLPSQHHFWEDFEYFGYDPLGAGWTQILTNGLPAISTWDSVEVHDEDNSNWISGPYAGRRALFSAENWIGSGSGEVRIITPLIDLRDAIAPNLHFKEIRGWDNYWPNTKPDHQIKIESSSSPTGPWSTIASISFNEDDFMNWQTVDDIDLSAHVGERIYLSFYTDTHHYYWRIDNVAVTDSTDEDLTPQDFRLSQNYPNPFNSGTTIEYSLTQPAEANLAIYDLTGRLINTLVDYDQPAGRFTVHWNGIGKRGTPVSAGVYFCRLQTADHNRTIKMLLLK</sequence>
<evidence type="ECO:0000256" key="1">
    <source>
        <dbReference type="SAM" id="Phobius"/>
    </source>
</evidence>
<feature type="transmembrane region" description="Helical" evidence="1">
    <location>
        <begin position="12"/>
        <end position="33"/>
    </location>
</feature>
<dbReference type="EMBL" id="FAXC01000460">
    <property type="protein sequence ID" value="CUV10663.1"/>
    <property type="molecule type" value="Genomic_DNA"/>
</dbReference>
<dbReference type="PANTHER" id="PTHR11905">
    <property type="entry name" value="ADAM A DISINTEGRIN AND METALLOPROTEASE DOMAIN"/>
    <property type="match status" value="1"/>
</dbReference>
<dbReference type="AlphaFoldDB" id="A0A160VIS7"/>
<dbReference type="InterPro" id="IPR001590">
    <property type="entry name" value="Peptidase_M12B"/>
</dbReference>
<dbReference type="PANTHER" id="PTHR11905:SF159">
    <property type="entry name" value="ADAM METALLOPROTEASE"/>
    <property type="match status" value="1"/>
</dbReference>
<dbReference type="InterPro" id="IPR026444">
    <property type="entry name" value="Secre_tail"/>
</dbReference>
<evidence type="ECO:0000313" key="3">
    <source>
        <dbReference type="EMBL" id="CUV10663.1"/>
    </source>
</evidence>
<organism evidence="3">
    <name type="scientific">hydrothermal vent metagenome</name>
    <dbReference type="NCBI Taxonomy" id="652676"/>
    <lineage>
        <taxon>unclassified sequences</taxon>
        <taxon>metagenomes</taxon>
        <taxon>ecological metagenomes</taxon>
    </lineage>
</organism>
<keyword evidence="1" id="KW-1133">Transmembrane helix</keyword>
<accession>A0A160VIS7</accession>
<dbReference type="Gene3D" id="2.60.40.4070">
    <property type="match status" value="1"/>
</dbReference>
<dbReference type="Pfam" id="PF13688">
    <property type="entry name" value="Reprolysin_5"/>
    <property type="match status" value="1"/>
</dbReference>
<dbReference type="Pfam" id="PF13860">
    <property type="entry name" value="FlgD_ig"/>
    <property type="match status" value="1"/>
</dbReference>
<dbReference type="GO" id="GO:0004222">
    <property type="term" value="F:metalloendopeptidase activity"/>
    <property type="evidence" value="ECO:0007669"/>
    <property type="project" value="InterPro"/>
</dbReference>
<dbReference type="InterPro" id="IPR024079">
    <property type="entry name" value="MetalloPept_cat_dom_sf"/>
</dbReference>
<dbReference type="NCBIfam" id="TIGR04183">
    <property type="entry name" value="Por_Secre_tail"/>
    <property type="match status" value="1"/>
</dbReference>